<dbReference type="EMBL" id="CP146256">
    <property type="protein sequence ID" value="XAH72643.1"/>
    <property type="molecule type" value="Genomic_DNA"/>
</dbReference>
<gene>
    <name evidence="8" type="ORF">V6984_14125</name>
</gene>
<evidence type="ECO:0000313" key="9">
    <source>
        <dbReference type="Proteomes" id="UP001451571"/>
    </source>
</evidence>
<dbReference type="Pfam" id="PF00703">
    <property type="entry name" value="Glyco_hydro_2"/>
    <property type="match status" value="1"/>
</dbReference>
<sequence length="916" mass="105197">MKKIDLKGVWNFCLDKEKEGIKKQYYNRTLEDIIDLPATVSTAGKGTPSGEENTGHLTDPWLFEGYTWYSREVDFSEAEGKEFFLVLERTRISHVWIDEDYVGSADSLCTSHRYRVTPYGKTCRKITIMIDNTSYPVTGGHMTSPDTQSNWNGITGGIYIEEYGHSYLDKVRIYPNGAGRYIDVRLELEGTKEEDLTIFVSGGDHTYPTVRHTLYRGENRFRYSLEETAQLWSEHTPNLYRLHMELSQAAGAEDRELYSYVYSFGLRDFEAAGNYFEINGMRTFLRGKHDGMIFPLTGHAPADVSSWLKVLETAKQYGINHYRFHTCCPPEAAFTAADMLGIYMEPELPFWGTVTEPGEESHDERGQKYLMEEGFRILDEFGNHPSFVMMSLGNELWGSKSRLNRILGDYKKYDSRHLYTQGSNNFQFMPCILENEDFFCGVRFSKTRLFRGSYAMCDAPQGHIQTMPPDTVYDYDSVIRPPEIEQGDGGENYVTIQFGTGIKTVKMEEEKELIPRVPVVSHEIGQYAMYPDFSEIDRYTGVLKARNLEVFKRNMEKKGMLPMAERFFRASGRFAADCYKLELETALRSKELAGFQILDLQDFTGQGTACIGILNAFMESKGIITPKEWRQFCSERVILAMLPGLVYEGGEQIDLGITLAIFHPQPVVDPQVELCIYKEEKSLVSRKEVSWGEFLNGVYELGRMTVTLPELAQPEKWSIHIRLAGTEIENRYDIWVYPKEVPALSDKKGDSAVIVTGSTEEAKQYFEQGRKVLLYPEHLDDTNSVSGTYCTDFWCYPMFRSISESMGKPLPVGTHGLYIEKDHKVFQYFPTEFYTTPQWYDMVSHSRALILDASPVEPIVWTIDNSTRNHKLGNMFERKAGEGRLFVCTWDLRRQRDSAPARWLEYSIMNYMAGTD</sequence>
<keyword evidence="5" id="KW-0326">Glycosidase</keyword>
<evidence type="ECO:0000256" key="5">
    <source>
        <dbReference type="ARBA" id="ARBA00023295"/>
    </source>
</evidence>
<dbReference type="Gene3D" id="2.60.120.260">
    <property type="entry name" value="Galactose-binding domain-like"/>
    <property type="match status" value="1"/>
</dbReference>
<dbReference type="PANTHER" id="PTHR46323:SF2">
    <property type="entry name" value="BETA-GALACTOSIDASE"/>
    <property type="match status" value="1"/>
</dbReference>
<protein>
    <recommendedName>
        <fullName evidence="3">beta-galactosidase</fullName>
        <ecNumber evidence="3">3.2.1.23</ecNumber>
    </recommendedName>
</protein>
<evidence type="ECO:0000259" key="7">
    <source>
        <dbReference type="Pfam" id="PF02836"/>
    </source>
</evidence>
<organism evidence="8 9">
    <name type="scientific">Kineothrix sedimenti</name>
    <dbReference type="NCBI Taxonomy" id="3123317"/>
    <lineage>
        <taxon>Bacteria</taxon>
        <taxon>Bacillati</taxon>
        <taxon>Bacillota</taxon>
        <taxon>Clostridia</taxon>
        <taxon>Lachnospirales</taxon>
        <taxon>Lachnospiraceae</taxon>
        <taxon>Kineothrix</taxon>
    </lineage>
</organism>
<feature type="domain" description="Glycoside hydrolase family 2 catalytic" evidence="7">
    <location>
        <begin position="274"/>
        <end position="417"/>
    </location>
</feature>
<dbReference type="EC" id="3.2.1.23" evidence="3"/>
<reference evidence="8 9" key="1">
    <citation type="submission" date="2024-02" db="EMBL/GenBank/DDBJ databases">
        <title>Bacterial strain from lacustrine sediment.</title>
        <authorList>
            <person name="Petit C."/>
            <person name="Fadhlaoui K."/>
        </authorList>
    </citation>
    <scope>NUCLEOTIDE SEQUENCE [LARGE SCALE GENOMIC DNA]</scope>
    <source>
        <strain evidence="8 9">IPX-CK</strain>
    </source>
</reference>
<dbReference type="SUPFAM" id="SSF49785">
    <property type="entry name" value="Galactose-binding domain-like"/>
    <property type="match status" value="1"/>
</dbReference>
<keyword evidence="4 8" id="KW-0378">Hydrolase</keyword>
<dbReference type="Proteomes" id="UP001451571">
    <property type="component" value="Chromosome"/>
</dbReference>
<name>A0ABZ3ETB7_9FIRM</name>
<dbReference type="GO" id="GO:0016787">
    <property type="term" value="F:hydrolase activity"/>
    <property type="evidence" value="ECO:0007669"/>
    <property type="project" value="UniProtKB-KW"/>
</dbReference>
<evidence type="ECO:0000256" key="3">
    <source>
        <dbReference type="ARBA" id="ARBA00012756"/>
    </source>
</evidence>
<dbReference type="InterPro" id="IPR006103">
    <property type="entry name" value="Glyco_hydro_2_cat"/>
</dbReference>
<dbReference type="RefSeq" id="WP_342756257.1">
    <property type="nucleotide sequence ID" value="NZ_CP146256.1"/>
</dbReference>
<dbReference type="InterPro" id="IPR008979">
    <property type="entry name" value="Galactose-bd-like_sf"/>
</dbReference>
<evidence type="ECO:0000256" key="4">
    <source>
        <dbReference type="ARBA" id="ARBA00022801"/>
    </source>
</evidence>
<accession>A0ABZ3ETB7</accession>
<keyword evidence="9" id="KW-1185">Reference proteome</keyword>
<dbReference type="InterPro" id="IPR017853">
    <property type="entry name" value="GH"/>
</dbReference>
<evidence type="ECO:0000256" key="2">
    <source>
        <dbReference type="ARBA" id="ARBA00007401"/>
    </source>
</evidence>
<dbReference type="PANTHER" id="PTHR46323">
    <property type="entry name" value="BETA-GALACTOSIDASE"/>
    <property type="match status" value="1"/>
</dbReference>
<comment type="catalytic activity">
    <reaction evidence="1">
        <text>Hydrolysis of terminal non-reducing beta-D-galactose residues in beta-D-galactosides.</text>
        <dbReference type="EC" id="3.2.1.23"/>
    </reaction>
</comment>
<dbReference type="Gene3D" id="3.20.20.80">
    <property type="entry name" value="Glycosidases"/>
    <property type="match status" value="1"/>
</dbReference>
<comment type="similarity">
    <text evidence="2">Belongs to the glycosyl hydrolase 2 family.</text>
</comment>
<evidence type="ECO:0000313" key="8">
    <source>
        <dbReference type="EMBL" id="XAH72643.1"/>
    </source>
</evidence>
<proteinExistence type="inferred from homology"/>
<evidence type="ECO:0000256" key="1">
    <source>
        <dbReference type="ARBA" id="ARBA00001412"/>
    </source>
</evidence>
<evidence type="ECO:0000259" key="6">
    <source>
        <dbReference type="Pfam" id="PF00703"/>
    </source>
</evidence>
<dbReference type="Pfam" id="PF02836">
    <property type="entry name" value="Glyco_hydro_2_C"/>
    <property type="match status" value="1"/>
</dbReference>
<dbReference type="SUPFAM" id="SSF51445">
    <property type="entry name" value="(Trans)glycosidases"/>
    <property type="match status" value="1"/>
</dbReference>
<feature type="domain" description="Glycoside hydrolase family 2 immunoglobulin-like beta-sandwich" evidence="6">
    <location>
        <begin position="167"/>
        <end position="267"/>
    </location>
</feature>
<dbReference type="InterPro" id="IPR050347">
    <property type="entry name" value="Bact_Beta-galactosidase"/>
</dbReference>
<dbReference type="InterPro" id="IPR006102">
    <property type="entry name" value="Ig-like_GH2"/>
</dbReference>